<protein>
    <submittedName>
        <fullName evidence="2">Uncharacterized protein</fullName>
    </submittedName>
</protein>
<gene>
    <name evidence="2" type="ORF">DFA_03378</name>
</gene>
<accession>F4PHE7</accession>
<feature type="transmembrane region" description="Helical" evidence="1">
    <location>
        <begin position="47"/>
        <end position="64"/>
    </location>
</feature>
<keyword evidence="1" id="KW-1133">Transmembrane helix</keyword>
<evidence type="ECO:0000313" key="3">
    <source>
        <dbReference type="Proteomes" id="UP000007797"/>
    </source>
</evidence>
<keyword evidence="1" id="KW-0812">Transmembrane</keyword>
<dbReference type="EMBL" id="GL883006">
    <property type="protein sequence ID" value="EGG25131.1"/>
    <property type="molecule type" value="Genomic_DNA"/>
</dbReference>
<keyword evidence="3" id="KW-1185">Reference proteome</keyword>
<evidence type="ECO:0000313" key="2">
    <source>
        <dbReference type="EMBL" id="EGG25131.1"/>
    </source>
</evidence>
<dbReference type="AlphaFoldDB" id="F4PHE7"/>
<dbReference type="Proteomes" id="UP000007797">
    <property type="component" value="Unassembled WGS sequence"/>
</dbReference>
<dbReference type="RefSeq" id="XP_004362982.1">
    <property type="nucleotide sequence ID" value="XM_004362925.1"/>
</dbReference>
<name>F4PHE7_CACFS</name>
<keyword evidence="1" id="KW-0472">Membrane</keyword>
<reference evidence="3" key="1">
    <citation type="journal article" date="2011" name="Genome Res.">
        <title>Phylogeny-wide analysis of social amoeba genomes highlights ancient origins for complex intercellular communication.</title>
        <authorList>
            <person name="Heidel A.J."/>
            <person name="Lawal H.M."/>
            <person name="Felder M."/>
            <person name="Schilde C."/>
            <person name="Helps N.R."/>
            <person name="Tunggal B."/>
            <person name="Rivero F."/>
            <person name="John U."/>
            <person name="Schleicher M."/>
            <person name="Eichinger L."/>
            <person name="Platzer M."/>
            <person name="Noegel A.A."/>
            <person name="Schaap P."/>
            <person name="Gloeckner G."/>
        </authorList>
    </citation>
    <scope>NUCLEOTIDE SEQUENCE [LARGE SCALE GENOMIC DNA]</scope>
    <source>
        <strain evidence="3">SH3</strain>
    </source>
</reference>
<dbReference type="KEGG" id="dfa:DFA_03378"/>
<organism evidence="2 3">
    <name type="scientific">Cavenderia fasciculata</name>
    <name type="common">Slime mold</name>
    <name type="synonym">Dictyostelium fasciculatum</name>
    <dbReference type="NCBI Taxonomy" id="261658"/>
    <lineage>
        <taxon>Eukaryota</taxon>
        <taxon>Amoebozoa</taxon>
        <taxon>Evosea</taxon>
        <taxon>Eumycetozoa</taxon>
        <taxon>Dictyostelia</taxon>
        <taxon>Acytosteliales</taxon>
        <taxon>Cavenderiaceae</taxon>
        <taxon>Cavenderia</taxon>
    </lineage>
</organism>
<evidence type="ECO:0000256" key="1">
    <source>
        <dbReference type="SAM" id="Phobius"/>
    </source>
</evidence>
<sequence length="65" mass="7286">MHKSIIKGKKAIEEDLKSNVPPNPPLLVTYNESVHDGKWISKETTRLVVLYGIGLQLTLVVMDLN</sequence>
<dbReference type="GeneID" id="14876675"/>
<proteinExistence type="predicted"/>